<sequence>MLLRQKIRFWLMLFLGAALVPAVAYPAWRHLYPVEASGGWGYQVFHENIPRVSALVRDARGALFISQEFDDGQGTILQRSRDGSLKTVLSGLSKPDGLALYRDGVAVSQEGGRLPVLLLGGDQAKPLFTSDSVEGVASDGHYLYAIEDRHHGRLLRFDPQSAELVTLRDDLDEGEAIAACSDGRLFYTEKKHGWVKQWQADGQDILVQDGLNDPGFLLCSDDGLWITEDATHMARVLLLDRAGQLQVVLDHLRSVQSIIAVAPGRYLLAEQGRSRILQLDRLPADS</sequence>
<dbReference type="RefSeq" id="WP_318642046.1">
    <property type="nucleotide sequence ID" value="NZ_CP137892.1"/>
</dbReference>
<accession>A0ABZ0PRK3</accession>
<evidence type="ECO:0008006" key="3">
    <source>
        <dbReference type="Google" id="ProtNLM"/>
    </source>
</evidence>
<protein>
    <recommendedName>
        <fullName evidence="3">Strictosidine synthase</fullName>
    </recommendedName>
</protein>
<gene>
    <name evidence="1" type="ORF">SBP02_12190</name>
</gene>
<keyword evidence="2" id="KW-1185">Reference proteome</keyword>
<name>A0ABZ0PRK3_9PSED</name>
<dbReference type="Gene3D" id="2.120.10.30">
    <property type="entry name" value="TolB, C-terminal domain"/>
    <property type="match status" value="1"/>
</dbReference>
<dbReference type="EMBL" id="CP137892">
    <property type="protein sequence ID" value="WPC03544.1"/>
    <property type="molecule type" value="Genomic_DNA"/>
</dbReference>
<evidence type="ECO:0000313" key="2">
    <source>
        <dbReference type="Proteomes" id="UP001305928"/>
    </source>
</evidence>
<proteinExistence type="predicted"/>
<organism evidence="1 2">
    <name type="scientific">Pseudomonas benzenivorans</name>
    <dbReference type="NCBI Taxonomy" id="556533"/>
    <lineage>
        <taxon>Bacteria</taxon>
        <taxon>Pseudomonadati</taxon>
        <taxon>Pseudomonadota</taxon>
        <taxon>Gammaproteobacteria</taxon>
        <taxon>Pseudomonadales</taxon>
        <taxon>Pseudomonadaceae</taxon>
        <taxon>Pseudomonas</taxon>
    </lineage>
</organism>
<dbReference type="Proteomes" id="UP001305928">
    <property type="component" value="Chromosome"/>
</dbReference>
<evidence type="ECO:0000313" key="1">
    <source>
        <dbReference type="EMBL" id="WPC03544.1"/>
    </source>
</evidence>
<dbReference type="SUPFAM" id="SSF101898">
    <property type="entry name" value="NHL repeat"/>
    <property type="match status" value="1"/>
</dbReference>
<reference evidence="1 2" key="1">
    <citation type="submission" date="2023-11" db="EMBL/GenBank/DDBJ databases">
        <title>Complete genome of Pseudomonas benzenivorans BA3361.</title>
        <authorList>
            <person name="Shin S.Y."/>
            <person name="Song J."/>
            <person name="Kang H."/>
        </authorList>
    </citation>
    <scope>NUCLEOTIDE SEQUENCE [LARGE SCALE GENOMIC DNA]</scope>
    <source>
        <strain evidence="1 2">HNIBRBA3361</strain>
    </source>
</reference>
<dbReference type="InterPro" id="IPR011042">
    <property type="entry name" value="6-blade_b-propeller_TolB-like"/>
</dbReference>